<dbReference type="KEGG" id="vnx:VNE69_01224"/>
<dbReference type="Pfam" id="PF04427">
    <property type="entry name" value="Brix"/>
    <property type="match status" value="1"/>
</dbReference>
<gene>
    <name evidence="2" type="ORF">VNE69_01224</name>
</gene>
<evidence type="ECO:0000259" key="1">
    <source>
        <dbReference type="PROSITE" id="PS50833"/>
    </source>
</evidence>
<dbReference type="SUPFAM" id="SSF52954">
    <property type="entry name" value="Class II aaRS ABD-related"/>
    <property type="match status" value="1"/>
</dbReference>
<evidence type="ECO:0000313" key="2">
    <source>
        <dbReference type="EMBL" id="WUR02286.1"/>
    </source>
</evidence>
<name>A0AAX4J8L2_9MICR</name>
<dbReference type="SMART" id="SM00879">
    <property type="entry name" value="Brix"/>
    <property type="match status" value="1"/>
</dbReference>
<dbReference type="InterPro" id="IPR007109">
    <property type="entry name" value="Brix"/>
</dbReference>
<sequence length="179" mass="20737">MDENINKLVIPSKNAKKQGKILCTHLRKLFLPNTTYKLQDKNISIKKYKTLADELKMSHFIVTGDNYIKIGERPNGPTITFSVEEHSTKIRPFNNQIYSSDPVITFSGKSEHEEFFKKLSHPGKTPMRNLHFAFNGENIEIRHYKIETVEEEDIKVGLTEIGPRLTLKIKKIEDSFFPM</sequence>
<evidence type="ECO:0000313" key="3">
    <source>
        <dbReference type="Proteomes" id="UP001334084"/>
    </source>
</evidence>
<feature type="domain" description="Brix" evidence="1">
    <location>
        <begin position="5"/>
        <end position="178"/>
    </location>
</feature>
<reference evidence="2" key="1">
    <citation type="journal article" date="2024" name="BMC Genomics">
        <title>Functional annotation of a divergent genome using sequence and structure-based similarity.</title>
        <authorList>
            <person name="Svedberg D."/>
            <person name="Winiger R.R."/>
            <person name="Berg A."/>
            <person name="Sharma H."/>
            <person name="Tellgren-Roth C."/>
            <person name="Debrunner-Vossbrinck B.A."/>
            <person name="Vossbrinck C.R."/>
            <person name="Barandun J."/>
        </authorList>
    </citation>
    <scope>NUCLEOTIDE SEQUENCE</scope>
    <source>
        <strain evidence="2">Illinois isolate</strain>
    </source>
</reference>
<dbReference type="PROSITE" id="PS50833">
    <property type="entry name" value="BRIX"/>
    <property type="match status" value="1"/>
</dbReference>
<organism evidence="2 3">
    <name type="scientific">Vairimorpha necatrix</name>
    <dbReference type="NCBI Taxonomy" id="6039"/>
    <lineage>
        <taxon>Eukaryota</taxon>
        <taxon>Fungi</taxon>
        <taxon>Fungi incertae sedis</taxon>
        <taxon>Microsporidia</taxon>
        <taxon>Nosematidae</taxon>
        <taxon>Vairimorpha</taxon>
    </lineage>
</organism>
<protein>
    <submittedName>
        <fullName evidence="2">Peter Pan-like protein</fullName>
    </submittedName>
</protein>
<dbReference type="AlphaFoldDB" id="A0AAX4J8L2"/>
<dbReference type="GeneID" id="90540088"/>
<proteinExistence type="predicted"/>
<dbReference type="EMBL" id="CP142726">
    <property type="protein sequence ID" value="WUR02286.1"/>
    <property type="molecule type" value="Genomic_DNA"/>
</dbReference>
<keyword evidence="3" id="KW-1185">Reference proteome</keyword>
<accession>A0AAX4J8L2</accession>
<dbReference type="GO" id="GO:0006364">
    <property type="term" value="P:rRNA processing"/>
    <property type="evidence" value="ECO:0007669"/>
    <property type="project" value="InterPro"/>
</dbReference>
<dbReference type="RefSeq" id="XP_065328431.1">
    <property type="nucleotide sequence ID" value="XM_065472359.1"/>
</dbReference>
<dbReference type="GO" id="GO:0019843">
    <property type="term" value="F:rRNA binding"/>
    <property type="evidence" value="ECO:0007669"/>
    <property type="project" value="InterPro"/>
</dbReference>
<dbReference type="Proteomes" id="UP001334084">
    <property type="component" value="Chromosome 1"/>
</dbReference>